<protein>
    <recommendedName>
        <fullName evidence="4">Lipoprotein</fullName>
    </recommendedName>
</protein>
<accession>A0A1B3SM43</accession>
<evidence type="ECO:0000313" key="2">
    <source>
        <dbReference type="EMBL" id="AOG61011.1"/>
    </source>
</evidence>
<sequence>MKKMLALLGASSLVVSAGAGVVACNKAAKEDLKDTVVDWDFSTSKKALEAAKDVYDTFKGDHEPKENGNLVVNFTLPKDIKGQVKFSNKQYKDIFTSENNKDILAALRQTKAEVSSDAKQGKKDLNEIETNFQKAFNNYYVTKSFMDDFQTAFKAAGAGITGGVSIEDAYNTTTKSAKNKKAEYDALAQKLNDWMNTALDMKIPSNTYISEMNLDYKGLTGWKIHFNLMVDLNNNGTYDDVKNQQNQMILH</sequence>
<evidence type="ECO:0000256" key="1">
    <source>
        <dbReference type="SAM" id="SignalP"/>
    </source>
</evidence>
<dbReference type="PROSITE" id="PS51257">
    <property type="entry name" value="PROKAR_LIPOPROTEIN"/>
    <property type="match status" value="1"/>
</dbReference>
<organism evidence="2 3">
    <name type="scientific">Spiroplasma helicoides</name>
    <dbReference type="NCBI Taxonomy" id="216938"/>
    <lineage>
        <taxon>Bacteria</taxon>
        <taxon>Bacillati</taxon>
        <taxon>Mycoplasmatota</taxon>
        <taxon>Mollicutes</taxon>
        <taxon>Entomoplasmatales</taxon>
        <taxon>Spiroplasmataceae</taxon>
        <taxon>Spiroplasma</taxon>
    </lineage>
</organism>
<dbReference type="EMBL" id="CP017015">
    <property type="protein sequence ID" value="AOG61011.1"/>
    <property type="molecule type" value="Genomic_DNA"/>
</dbReference>
<reference evidence="2 3" key="1">
    <citation type="submission" date="2016-08" db="EMBL/GenBank/DDBJ databases">
        <title>Complete genome sequence of Spiroplasma helicoides TABS-2 (DSM 22551).</title>
        <authorList>
            <person name="Shen W.-Y."/>
            <person name="Lo W.-S."/>
            <person name="Lai Y.-C."/>
            <person name="Kuo C.-H."/>
        </authorList>
    </citation>
    <scope>NUCLEOTIDE SEQUENCE [LARGE SCALE GENOMIC DNA]</scope>
    <source>
        <strain evidence="2 3">TABS-2</strain>
    </source>
</reference>
<gene>
    <name evidence="2" type="ORF">SHELI_v1c10640</name>
</gene>
<dbReference type="KEGG" id="shj:SHELI_v1c10640"/>
<dbReference type="Proteomes" id="UP000094378">
    <property type="component" value="Chromosome"/>
</dbReference>
<evidence type="ECO:0000313" key="3">
    <source>
        <dbReference type="Proteomes" id="UP000094378"/>
    </source>
</evidence>
<evidence type="ECO:0008006" key="4">
    <source>
        <dbReference type="Google" id="ProtNLM"/>
    </source>
</evidence>
<keyword evidence="3" id="KW-1185">Reference proteome</keyword>
<name>A0A1B3SM43_9MOLU</name>
<dbReference type="RefSeq" id="WP_069117397.1">
    <property type="nucleotide sequence ID" value="NZ_CP017015.1"/>
</dbReference>
<keyword evidence="1" id="KW-0732">Signal</keyword>
<feature type="signal peptide" evidence="1">
    <location>
        <begin position="1"/>
        <end position="19"/>
    </location>
</feature>
<dbReference type="STRING" id="216938.SHELI_v1c10640"/>
<dbReference type="AlphaFoldDB" id="A0A1B3SM43"/>
<proteinExistence type="predicted"/>
<dbReference type="OrthoDB" id="9840664at2"/>
<feature type="chain" id="PRO_5008554088" description="Lipoprotein" evidence="1">
    <location>
        <begin position="20"/>
        <end position="251"/>
    </location>
</feature>